<evidence type="ECO:0000313" key="3">
    <source>
        <dbReference type="Proteomes" id="UP000297245"/>
    </source>
</evidence>
<organism evidence="2 3">
    <name type="scientific">Dendrothele bispora (strain CBS 962.96)</name>
    <dbReference type="NCBI Taxonomy" id="1314807"/>
    <lineage>
        <taxon>Eukaryota</taxon>
        <taxon>Fungi</taxon>
        <taxon>Dikarya</taxon>
        <taxon>Basidiomycota</taxon>
        <taxon>Agaricomycotina</taxon>
        <taxon>Agaricomycetes</taxon>
        <taxon>Agaricomycetidae</taxon>
        <taxon>Agaricales</taxon>
        <taxon>Agaricales incertae sedis</taxon>
        <taxon>Dendrothele</taxon>
    </lineage>
</organism>
<feature type="region of interest" description="Disordered" evidence="1">
    <location>
        <begin position="64"/>
        <end position="122"/>
    </location>
</feature>
<dbReference type="EMBL" id="ML179507">
    <property type="protein sequence ID" value="THU86208.1"/>
    <property type="molecule type" value="Genomic_DNA"/>
</dbReference>
<gene>
    <name evidence="2" type="ORF">K435DRAFT_868508</name>
</gene>
<proteinExistence type="predicted"/>
<protein>
    <submittedName>
        <fullName evidence="2">Uncharacterized protein</fullName>
    </submittedName>
</protein>
<sequence>MPQSNFKIKRERETEDDLDFNGKRVCSFDTNVLNESLFRSGGYLDSQTSDTQFFGFSESESTGIHLNDLESQHEFGENDNDNYMPQSQVEEEHDFDYPQSQLPDEDQDEGESQYTGNPDPITKASAVPVAITLPHAVDRPSQNSPSTYAPTPYLDNQDHKWGPGSVNQEKLDQILCVKYGDPDFLYNLVEQRAVGEDAKHRWRIMREDNHAPRLALFRLLRDAGITDSTDSFSRLNPLRKGHIMAASYLIRIAGQLISHGGQAQDTEVLRDAIEDGRIFLGIVDELVDKEDKARDWIANE</sequence>
<evidence type="ECO:0000256" key="1">
    <source>
        <dbReference type="SAM" id="MobiDB-lite"/>
    </source>
</evidence>
<accession>A0A4S8LCY0</accession>
<keyword evidence="3" id="KW-1185">Reference proteome</keyword>
<dbReference type="AlphaFoldDB" id="A0A4S8LCY0"/>
<name>A0A4S8LCY0_DENBC</name>
<feature type="compositionally biased region" description="Polar residues" evidence="1">
    <location>
        <begin position="140"/>
        <end position="149"/>
    </location>
</feature>
<reference evidence="2 3" key="1">
    <citation type="journal article" date="2019" name="Nat. Ecol. Evol.">
        <title>Megaphylogeny resolves global patterns of mushroom evolution.</title>
        <authorList>
            <person name="Varga T."/>
            <person name="Krizsan K."/>
            <person name="Foldi C."/>
            <person name="Dima B."/>
            <person name="Sanchez-Garcia M."/>
            <person name="Sanchez-Ramirez S."/>
            <person name="Szollosi G.J."/>
            <person name="Szarkandi J.G."/>
            <person name="Papp V."/>
            <person name="Albert L."/>
            <person name="Andreopoulos W."/>
            <person name="Angelini C."/>
            <person name="Antonin V."/>
            <person name="Barry K.W."/>
            <person name="Bougher N.L."/>
            <person name="Buchanan P."/>
            <person name="Buyck B."/>
            <person name="Bense V."/>
            <person name="Catcheside P."/>
            <person name="Chovatia M."/>
            <person name="Cooper J."/>
            <person name="Damon W."/>
            <person name="Desjardin D."/>
            <person name="Finy P."/>
            <person name="Geml J."/>
            <person name="Haridas S."/>
            <person name="Hughes K."/>
            <person name="Justo A."/>
            <person name="Karasinski D."/>
            <person name="Kautmanova I."/>
            <person name="Kiss B."/>
            <person name="Kocsube S."/>
            <person name="Kotiranta H."/>
            <person name="LaButti K.M."/>
            <person name="Lechner B.E."/>
            <person name="Liimatainen K."/>
            <person name="Lipzen A."/>
            <person name="Lukacs Z."/>
            <person name="Mihaltcheva S."/>
            <person name="Morgado L.N."/>
            <person name="Niskanen T."/>
            <person name="Noordeloos M.E."/>
            <person name="Ohm R.A."/>
            <person name="Ortiz-Santana B."/>
            <person name="Ovrebo C."/>
            <person name="Racz N."/>
            <person name="Riley R."/>
            <person name="Savchenko A."/>
            <person name="Shiryaev A."/>
            <person name="Soop K."/>
            <person name="Spirin V."/>
            <person name="Szebenyi C."/>
            <person name="Tomsovsky M."/>
            <person name="Tulloss R.E."/>
            <person name="Uehling J."/>
            <person name="Grigoriev I.V."/>
            <person name="Vagvolgyi C."/>
            <person name="Papp T."/>
            <person name="Martin F.M."/>
            <person name="Miettinen O."/>
            <person name="Hibbett D.S."/>
            <person name="Nagy L.G."/>
        </authorList>
    </citation>
    <scope>NUCLEOTIDE SEQUENCE [LARGE SCALE GENOMIC DNA]</scope>
    <source>
        <strain evidence="2 3">CBS 962.96</strain>
    </source>
</reference>
<feature type="compositionally biased region" description="Basic and acidic residues" evidence="1">
    <location>
        <begin position="67"/>
        <end position="76"/>
    </location>
</feature>
<dbReference type="Proteomes" id="UP000297245">
    <property type="component" value="Unassembled WGS sequence"/>
</dbReference>
<dbReference type="OrthoDB" id="3049134at2759"/>
<evidence type="ECO:0000313" key="2">
    <source>
        <dbReference type="EMBL" id="THU86208.1"/>
    </source>
</evidence>
<feature type="region of interest" description="Disordered" evidence="1">
    <location>
        <begin position="135"/>
        <end position="156"/>
    </location>
</feature>